<feature type="domain" description="HTH marR-type" evidence="2">
    <location>
        <begin position="32"/>
        <end position="165"/>
    </location>
</feature>
<gene>
    <name evidence="3" type="ORF">EHYA_00493</name>
</gene>
<dbReference type="SMART" id="SM00347">
    <property type="entry name" value="HTH_MARR"/>
    <property type="match status" value="1"/>
</dbReference>
<dbReference type="Gene3D" id="1.10.10.10">
    <property type="entry name" value="Winged helix-like DNA-binding domain superfamily/Winged helix DNA-binding domain"/>
    <property type="match status" value="1"/>
</dbReference>
<dbReference type="RefSeq" id="WP_126635164.1">
    <property type="nucleotide sequence ID" value="NZ_BIFH01000013.1"/>
</dbReference>
<dbReference type="PANTHER" id="PTHR33164:SF57">
    <property type="entry name" value="MARR-FAMILY TRANSCRIPTIONAL REGULATOR"/>
    <property type="match status" value="1"/>
</dbReference>
<dbReference type="Pfam" id="PF01047">
    <property type="entry name" value="MarR"/>
    <property type="match status" value="1"/>
</dbReference>
<organism evidence="3 4">
    <name type="scientific">Embleya hyalina</name>
    <dbReference type="NCBI Taxonomy" id="516124"/>
    <lineage>
        <taxon>Bacteria</taxon>
        <taxon>Bacillati</taxon>
        <taxon>Actinomycetota</taxon>
        <taxon>Actinomycetes</taxon>
        <taxon>Kitasatosporales</taxon>
        <taxon>Streptomycetaceae</taxon>
        <taxon>Embleya</taxon>
    </lineage>
</organism>
<comment type="caution">
    <text evidence="3">The sequence shown here is derived from an EMBL/GenBank/DDBJ whole genome shotgun (WGS) entry which is preliminary data.</text>
</comment>
<dbReference type="OrthoDB" id="7774677at2"/>
<keyword evidence="4" id="KW-1185">Reference proteome</keyword>
<dbReference type="InterPro" id="IPR036390">
    <property type="entry name" value="WH_DNA-bd_sf"/>
</dbReference>
<sequence length="180" mass="19938">MTDTTPQPDPRPRLSEAAIGGDSPHGVWLRSVIPPLRDLVRVSRDDRLVERVGHEAGVRVPTHLVLALTRIGDFQPVRLSDLADRMEVGRTTLSRQVAELVAAGFVRRTPDPDDARAAALELTDHGEETLRRIWSAWSDVIAEVTRDWPEADREALPVLLGRLTSGLRSLTENAPKPPTR</sequence>
<dbReference type="PRINTS" id="PR00598">
    <property type="entry name" value="HTHMARR"/>
</dbReference>
<dbReference type="InterPro" id="IPR000835">
    <property type="entry name" value="HTH_MarR-typ"/>
</dbReference>
<dbReference type="EMBL" id="BIFH01000013">
    <property type="protein sequence ID" value="GCD92851.1"/>
    <property type="molecule type" value="Genomic_DNA"/>
</dbReference>
<feature type="region of interest" description="Disordered" evidence="1">
    <location>
        <begin position="1"/>
        <end position="20"/>
    </location>
</feature>
<reference evidence="3 4" key="1">
    <citation type="submission" date="2018-12" db="EMBL/GenBank/DDBJ databases">
        <title>Draft genome sequence of Embleya hyalina NBRC 13850T.</title>
        <authorList>
            <person name="Komaki H."/>
            <person name="Hosoyama A."/>
            <person name="Kimura A."/>
            <person name="Ichikawa N."/>
            <person name="Tamura T."/>
        </authorList>
    </citation>
    <scope>NUCLEOTIDE SEQUENCE [LARGE SCALE GENOMIC DNA]</scope>
    <source>
        <strain evidence="3 4">NBRC 13850</strain>
    </source>
</reference>
<evidence type="ECO:0000313" key="3">
    <source>
        <dbReference type="EMBL" id="GCD92851.1"/>
    </source>
</evidence>
<dbReference type="SUPFAM" id="SSF46785">
    <property type="entry name" value="Winged helix' DNA-binding domain"/>
    <property type="match status" value="1"/>
</dbReference>
<evidence type="ECO:0000313" key="4">
    <source>
        <dbReference type="Proteomes" id="UP000286931"/>
    </source>
</evidence>
<dbReference type="InterPro" id="IPR036388">
    <property type="entry name" value="WH-like_DNA-bd_sf"/>
</dbReference>
<proteinExistence type="predicted"/>
<name>A0A401YE24_9ACTN</name>
<dbReference type="GO" id="GO:0003700">
    <property type="term" value="F:DNA-binding transcription factor activity"/>
    <property type="evidence" value="ECO:0007669"/>
    <property type="project" value="InterPro"/>
</dbReference>
<evidence type="ECO:0000256" key="1">
    <source>
        <dbReference type="SAM" id="MobiDB-lite"/>
    </source>
</evidence>
<protein>
    <submittedName>
        <fullName evidence="3">MarR family transcriptional regulator</fullName>
    </submittedName>
</protein>
<dbReference type="PROSITE" id="PS50995">
    <property type="entry name" value="HTH_MARR_2"/>
    <property type="match status" value="1"/>
</dbReference>
<evidence type="ECO:0000259" key="2">
    <source>
        <dbReference type="PROSITE" id="PS50995"/>
    </source>
</evidence>
<dbReference type="AlphaFoldDB" id="A0A401YE24"/>
<dbReference type="GO" id="GO:0006950">
    <property type="term" value="P:response to stress"/>
    <property type="evidence" value="ECO:0007669"/>
    <property type="project" value="TreeGrafter"/>
</dbReference>
<dbReference type="Proteomes" id="UP000286931">
    <property type="component" value="Unassembled WGS sequence"/>
</dbReference>
<dbReference type="InterPro" id="IPR039422">
    <property type="entry name" value="MarR/SlyA-like"/>
</dbReference>
<dbReference type="PANTHER" id="PTHR33164">
    <property type="entry name" value="TRANSCRIPTIONAL REGULATOR, MARR FAMILY"/>
    <property type="match status" value="1"/>
</dbReference>
<accession>A0A401YE24</accession>